<evidence type="ECO:0000259" key="10">
    <source>
        <dbReference type="PROSITE" id="PS50103"/>
    </source>
</evidence>
<dbReference type="Proteomes" id="UP001431783">
    <property type="component" value="Unassembled WGS sequence"/>
</dbReference>
<evidence type="ECO:0000313" key="11">
    <source>
        <dbReference type="EMBL" id="KAK9883623.1"/>
    </source>
</evidence>
<dbReference type="EMBL" id="JARQZJ010000091">
    <property type="protein sequence ID" value="KAK9883623.1"/>
    <property type="molecule type" value="Genomic_DNA"/>
</dbReference>
<evidence type="ECO:0000256" key="5">
    <source>
        <dbReference type="ARBA" id="ARBA00023242"/>
    </source>
</evidence>
<dbReference type="AlphaFoldDB" id="A0AAW1USW2"/>
<comment type="subcellular location">
    <subcellularLocation>
        <location evidence="1">Nucleus membrane</location>
        <topology evidence="1">Peripheral membrane protein</topology>
        <orientation evidence="1">Cytoplasmic side</orientation>
    </subcellularLocation>
</comment>
<reference evidence="11 12" key="1">
    <citation type="submission" date="2023-03" db="EMBL/GenBank/DDBJ databases">
        <title>Genome insight into feeding habits of ladybird beetles.</title>
        <authorList>
            <person name="Li H.-S."/>
            <person name="Huang Y.-H."/>
            <person name="Pang H."/>
        </authorList>
    </citation>
    <scope>NUCLEOTIDE SEQUENCE [LARGE SCALE GENOMIC DNA]</scope>
    <source>
        <strain evidence="11">SYSU_2023b</strain>
        <tissue evidence="11">Whole body</tissue>
    </source>
</reference>
<keyword evidence="12" id="KW-1185">Reference proteome</keyword>
<dbReference type="InterPro" id="IPR036855">
    <property type="entry name" value="Znf_CCCH_sf"/>
</dbReference>
<evidence type="ECO:0000256" key="7">
    <source>
        <dbReference type="ARBA" id="ARBA00039886"/>
    </source>
</evidence>
<dbReference type="InterPro" id="IPR000571">
    <property type="entry name" value="Znf_CCCH"/>
</dbReference>
<dbReference type="GO" id="GO:0008270">
    <property type="term" value="F:zinc ion binding"/>
    <property type="evidence" value="ECO:0007669"/>
    <property type="project" value="UniProtKB-KW"/>
</dbReference>
<evidence type="ECO:0000256" key="1">
    <source>
        <dbReference type="ARBA" id="ARBA00004335"/>
    </source>
</evidence>
<keyword evidence="3 9" id="KW-0863">Zinc-finger</keyword>
<organism evidence="11 12">
    <name type="scientific">Henosepilachna vigintioctopunctata</name>
    <dbReference type="NCBI Taxonomy" id="420089"/>
    <lineage>
        <taxon>Eukaryota</taxon>
        <taxon>Metazoa</taxon>
        <taxon>Ecdysozoa</taxon>
        <taxon>Arthropoda</taxon>
        <taxon>Hexapoda</taxon>
        <taxon>Insecta</taxon>
        <taxon>Pterygota</taxon>
        <taxon>Neoptera</taxon>
        <taxon>Endopterygota</taxon>
        <taxon>Coleoptera</taxon>
        <taxon>Polyphaga</taxon>
        <taxon>Cucujiformia</taxon>
        <taxon>Coccinelloidea</taxon>
        <taxon>Coccinellidae</taxon>
        <taxon>Epilachninae</taxon>
        <taxon>Epilachnini</taxon>
        <taxon>Henosepilachna</taxon>
    </lineage>
</organism>
<evidence type="ECO:0000256" key="3">
    <source>
        <dbReference type="ARBA" id="ARBA00022771"/>
    </source>
</evidence>
<dbReference type="InterPro" id="IPR041367">
    <property type="entry name" value="Znf-CCCH_4"/>
</dbReference>
<dbReference type="PROSITE" id="PS50103">
    <property type="entry name" value="ZF_C3H1"/>
    <property type="match status" value="1"/>
</dbReference>
<keyword evidence="2 9" id="KW-0479">Metal-binding</keyword>
<dbReference type="PANTHER" id="PTHR46527">
    <property type="entry name" value="NUCLEOPORIN-LIKE PROTEIN 2"/>
    <property type="match status" value="1"/>
</dbReference>
<dbReference type="GO" id="GO:0031965">
    <property type="term" value="C:nuclear membrane"/>
    <property type="evidence" value="ECO:0007669"/>
    <property type="project" value="UniProtKB-SubCell"/>
</dbReference>
<evidence type="ECO:0000256" key="9">
    <source>
        <dbReference type="PROSITE-ProRule" id="PRU00723"/>
    </source>
</evidence>
<dbReference type="SUPFAM" id="SSF90229">
    <property type="entry name" value="CCCH zinc finger"/>
    <property type="match status" value="1"/>
</dbReference>
<dbReference type="PANTHER" id="PTHR46527:SF1">
    <property type="entry name" value="NUCLEOPORIN NUP42"/>
    <property type="match status" value="1"/>
</dbReference>
<name>A0AAW1USW2_9CUCU</name>
<dbReference type="SMART" id="SM00356">
    <property type="entry name" value="ZnF_C3H1"/>
    <property type="match status" value="1"/>
</dbReference>
<dbReference type="InterPro" id="IPR051767">
    <property type="entry name" value="Nucleoporin_NUP42"/>
</dbReference>
<comment type="function">
    <text evidence="6">Required for the export of mRNAs containing poly(A) tails from the nucleus into the cytoplasm.</text>
</comment>
<protein>
    <recommendedName>
        <fullName evidence="7">Nucleoporin NUP42</fullName>
    </recommendedName>
    <alternativeName>
        <fullName evidence="8">Nucleoporin-like protein 2</fullName>
    </alternativeName>
</protein>
<evidence type="ECO:0000256" key="8">
    <source>
        <dbReference type="ARBA" id="ARBA00042384"/>
    </source>
</evidence>
<gene>
    <name evidence="11" type="ORF">WA026_001796</name>
</gene>
<accession>A0AAW1USW2</accession>
<dbReference type="Pfam" id="PF18044">
    <property type="entry name" value="zf-CCCH_4"/>
    <property type="match status" value="1"/>
</dbReference>
<keyword evidence="5" id="KW-0539">Nucleus</keyword>
<evidence type="ECO:0000313" key="12">
    <source>
        <dbReference type="Proteomes" id="UP001431783"/>
    </source>
</evidence>
<feature type="zinc finger region" description="C3H1-type" evidence="9">
    <location>
        <begin position="1"/>
        <end position="25"/>
    </location>
</feature>
<comment type="caution">
    <text evidence="11">The sequence shown here is derived from an EMBL/GenBank/DDBJ whole genome shotgun (WGS) entry which is preliminary data.</text>
</comment>
<evidence type="ECO:0000256" key="2">
    <source>
        <dbReference type="ARBA" id="ARBA00022723"/>
    </source>
</evidence>
<keyword evidence="4 9" id="KW-0862">Zinc</keyword>
<feature type="domain" description="C3H1-type" evidence="10">
    <location>
        <begin position="1"/>
        <end position="25"/>
    </location>
</feature>
<evidence type="ECO:0000256" key="4">
    <source>
        <dbReference type="ARBA" id="ARBA00022833"/>
    </source>
</evidence>
<sequence>MVVCKFFLQGECKFGENCRFDHQFPNGNISGVLQNQQPFHSNQNQVFVTKPANEVDTNTLITSVHNDMVSVEKSGQWLLTCYAPFKEKALFPGFEDQSFEEIRLAFYEAQKTNSSDQYKQQLQQALIDAKLKFKALQNPTKEIVEILRNIYNAQLISPSNSSSNQNLVFGSKISGQSSNNVFGQNTPPQVGSPNSSTLFGQNVGNNSTSQVFGQTNVNQNTTGIFGQPSKGSLFGNNNVWHSAPVFGSMVPYESNYLSSVRKIKTVEGSMFYSPYSFEENRFYFLESCKIFENMVQNMCQTEASTFGNPFEVEENTSEIKENPFENNENIMPVDIDAQPVFSNPFRAKSSYFKQNQSAAEKLGSLLNEFCLNNSTKRKTQKGETESNWLLKYIIDLLTQMRKEHDRLSFKVKLLSRENRIFRDEINNLKCNERLS</sequence>
<proteinExistence type="predicted"/>
<evidence type="ECO:0000256" key="6">
    <source>
        <dbReference type="ARBA" id="ARBA00037262"/>
    </source>
</evidence>
<dbReference type="Gene3D" id="4.10.1000.10">
    <property type="entry name" value="Zinc finger, CCCH-type"/>
    <property type="match status" value="1"/>
</dbReference>